<dbReference type="PROSITE" id="PS50103">
    <property type="entry name" value="ZF_C3H1"/>
    <property type="match status" value="1"/>
</dbReference>
<dbReference type="SUPFAM" id="SSF81631">
    <property type="entry name" value="PAP/OAS1 substrate-binding domain"/>
    <property type="match status" value="1"/>
</dbReference>
<evidence type="ECO:0000256" key="1">
    <source>
        <dbReference type="PROSITE-ProRule" id="PRU00723"/>
    </source>
</evidence>
<dbReference type="Gene3D" id="1.10.1410.10">
    <property type="match status" value="1"/>
</dbReference>
<organism evidence="4 5">
    <name type="scientific">Plasmopara halstedii</name>
    <name type="common">Downy mildew of sunflower</name>
    <dbReference type="NCBI Taxonomy" id="4781"/>
    <lineage>
        <taxon>Eukaryota</taxon>
        <taxon>Sar</taxon>
        <taxon>Stramenopiles</taxon>
        <taxon>Oomycota</taxon>
        <taxon>Peronosporomycetes</taxon>
        <taxon>Peronosporales</taxon>
        <taxon>Peronosporaceae</taxon>
        <taxon>Plasmopara</taxon>
    </lineage>
</organism>
<dbReference type="GO" id="GO:0043634">
    <property type="term" value="P:polyadenylation-dependent ncRNA catabolic process"/>
    <property type="evidence" value="ECO:0007669"/>
    <property type="project" value="TreeGrafter"/>
</dbReference>
<dbReference type="OrthoDB" id="273917at2759"/>
<feature type="compositionally biased region" description="Polar residues" evidence="2">
    <location>
        <begin position="208"/>
        <end position="217"/>
    </location>
</feature>
<feature type="zinc finger region" description="C3H1-type" evidence="1">
    <location>
        <begin position="34"/>
        <end position="62"/>
    </location>
</feature>
<dbReference type="GO" id="GO:1990817">
    <property type="term" value="F:poly(A) RNA polymerase activity"/>
    <property type="evidence" value="ECO:0007669"/>
    <property type="project" value="InterPro"/>
</dbReference>
<dbReference type="EMBL" id="CCYD01003101">
    <property type="protein sequence ID" value="CEG50243.1"/>
    <property type="molecule type" value="Genomic_DNA"/>
</dbReference>
<dbReference type="InterPro" id="IPR000571">
    <property type="entry name" value="Znf_CCCH"/>
</dbReference>
<dbReference type="GO" id="GO:0005730">
    <property type="term" value="C:nucleolus"/>
    <property type="evidence" value="ECO:0007669"/>
    <property type="project" value="TreeGrafter"/>
</dbReference>
<keyword evidence="1" id="KW-0862">Zinc</keyword>
<dbReference type="GO" id="GO:0031499">
    <property type="term" value="C:TRAMP complex"/>
    <property type="evidence" value="ECO:0007669"/>
    <property type="project" value="TreeGrafter"/>
</dbReference>
<dbReference type="OMA" id="CHYSHEF"/>
<feature type="compositionally biased region" description="Basic and acidic residues" evidence="2">
    <location>
        <begin position="175"/>
        <end position="185"/>
    </location>
</feature>
<dbReference type="Pfam" id="PF22600">
    <property type="entry name" value="MTPAP-like_central"/>
    <property type="match status" value="1"/>
</dbReference>
<dbReference type="PANTHER" id="PTHR23092:SF15">
    <property type="entry name" value="INACTIVE NON-CANONICAL POLY(A) RNA POLYMERASE PROTEIN TRF4-2-RELATED"/>
    <property type="match status" value="1"/>
</dbReference>
<evidence type="ECO:0000313" key="5">
    <source>
        <dbReference type="Proteomes" id="UP000054928"/>
    </source>
</evidence>
<feature type="region of interest" description="Disordered" evidence="2">
    <location>
        <begin position="175"/>
        <end position="219"/>
    </location>
</feature>
<dbReference type="InterPro" id="IPR043519">
    <property type="entry name" value="NT_sf"/>
</dbReference>
<dbReference type="STRING" id="4781.A0A0N7L8L9"/>
<evidence type="ECO:0000259" key="3">
    <source>
        <dbReference type="PROSITE" id="PS50103"/>
    </source>
</evidence>
<feature type="region of interest" description="Disordered" evidence="2">
    <location>
        <begin position="104"/>
        <end position="136"/>
    </location>
</feature>
<evidence type="ECO:0000313" key="4">
    <source>
        <dbReference type="EMBL" id="CEG50243.1"/>
    </source>
</evidence>
<reference evidence="5" key="1">
    <citation type="submission" date="2014-09" db="EMBL/GenBank/DDBJ databases">
        <authorList>
            <person name="Sharma Rahul"/>
            <person name="Thines Marco"/>
        </authorList>
    </citation>
    <scope>NUCLEOTIDE SEQUENCE [LARGE SCALE GENOMIC DNA]</scope>
</reference>
<proteinExistence type="predicted"/>
<dbReference type="GO" id="GO:0031123">
    <property type="term" value="P:RNA 3'-end processing"/>
    <property type="evidence" value="ECO:0007669"/>
    <property type="project" value="TreeGrafter"/>
</dbReference>
<feature type="compositionally biased region" description="Low complexity" evidence="2">
    <location>
        <begin position="106"/>
        <end position="122"/>
    </location>
</feature>
<feature type="region of interest" description="Disordered" evidence="2">
    <location>
        <begin position="1"/>
        <end position="21"/>
    </location>
</feature>
<accession>A0A0N7L8L9</accession>
<keyword evidence="5" id="KW-1185">Reference proteome</keyword>
<dbReference type="PANTHER" id="PTHR23092">
    <property type="entry name" value="POLY(A) RNA POLYMERASE"/>
    <property type="match status" value="1"/>
</dbReference>
<dbReference type="CDD" id="cd05402">
    <property type="entry name" value="NT_PAP_TUTase"/>
    <property type="match status" value="1"/>
</dbReference>
<dbReference type="AlphaFoldDB" id="A0A0N7L8L9"/>
<dbReference type="InterPro" id="IPR054708">
    <property type="entry name" value="MTPAP-like_central"/>
</dbReference>
<name>A0A0N7L8L9_PLAHL</name>
<dbReference type="SUPFAM" id="SSF81301">
    <property type="entry name" value="Nucleotidyltransferase"/>
    <property type="match status" value="1"/>
</dbReference>
<dbReference type="InterPro" id="IPR045862">
    <property type="entry name" value="Trf4-like"/>
</dbReference>
<keyword evidence="1" id="KW-0863">Zinc-finger</keyword>
<feature type="compositionally biased region" description="Polar residues" evidence="2">
    <location>
        <begin position="186"/>
        <end position="195"/>
    </location>
</feature>
<dbReference type="GO" id="GO:0003729">
    <property type="term" value="F:mRNA binding"/>
    <property type="evidence" value="ECO:0007669"/>
    <property type="project" value="TreeGrafter"/>
</dbReference>
<evidence type="ECO:0000256" key="2">
    <source>
        <dbReference type="SAM" id="MobiDB-lite"/>
    </source>
</evidence>
<dbReference type="RefSeq" id="XP_024586612.1">
    <property type="nucleotide sequence ID" value="XM_024721521.1"/>
</dbReference>
<dbReference type="Proteomes" id="UP000054928">
    <property type="component" value="Unassembled WGS sequence"/>
</dbReference>
<dbReference type="GO" id="GO:0008270">
    <property type="term" value="F:zinc ion binding"/>
    <property type="evidence" value="ECO:0007669"/>
    <property type="project" value="UniProtKB-KW"/>
</dbReference>
<dbReference type="Gene3D" id="3.30.460.10">
    <property type="entry name" value="Beta Polymerase, domain 2"/>
    <property type="match status" value="1"/>
</dbReference>
<sequence>MSEHRSPPPPTSSRSAPDDRNNYQFRNSAFNKYRKFKQPCLKFGSIYGCPYGDKCHYSHEFQAIYPAYHEIFGYYDPFWSNVYAMSRQTHQNYLQRPISRVVKNPSMSESKSVRHSSSSFSPSKDERTNSFVNHWNKDSQPEDIRVRRENLELKEAVFKQIKLKKSDRYQRESAELNITDEHGYSDDNNYNNFQESDGEGNKGDAKHQAQQTEQPMSTFPRKCAANDGILNPATGRDQQQPRIRSYPCQFSLNASQQVQTLGPSYTQHLAEEQFYSSNLSGQVEACIDSIDAALVSMEKHQQRAISSMQELVRSLWPDAFIEIYGSSYTRLALPSSDIDCVLVANSLAEEQPLVILEALAAEVERQPWTKYIEQDVLLDLTCGHSVGHTGLGARDLVCSMLLKMPALRPLVLILKSHLVSISLNCAFSGGLSSYVLVLLVIRFLQACGDTHTRSYSRYADGRFQIGNRRRSYSENECVSGLPEEFVPTSSLRFSLTVAKPRWCYTFSRGGGVTWHTSIGSLLMLFLETYITFDYRRFGISIENKGVFFVLPPDKVAPLQCSVVVPYVADPMKPGRSICNCFRMHEVIQSWLALYQNLAAGVPIATCIGQDASP</sequence>
<dbReference type="GeneID" id="36403022"/>
<keyword evidence="1" id="KW-0479">Metal-binding</keyword>
<feature type="domain" description="C3H1-type" evidence="3">
    <location>
        <begin position="34"/>
        <end position="62"/>
    </location>
</feature>
<protein>
    <submittedName>
        <fullName evidence="4">DNA polymerase sigma</fullName>
    </submittedName>
</protein>